<dbReference type="EMBL" id="NLAX01000701">
    <property type="protein sequence ID" value="PKS07725.1"/>
    <property type="molecule type" value="Genomic_DNA"/>
</dbReference>
<evidence type="ECO:0000313" key="5">
    <source>
        <dbReference type="EMBL" id="PKS07725.1"/>
    </source>
</evidence>
<evidence type="ECO:0008006" key="7">
    <source>
        <dbReference type="Google" id="ProtNLM"/>
    </source>
</evidence>
<evidence type="ECO:0000256" key="4">
    <source>
        <dbReference type="SAM" id="SignalP"/>
    </source>
</evidence>
<sequence>MKFTAVTSALALAASATAASVGYDQGFDDGSRSMLTVSCSDGSHGLASRFPTQGNLPNFPHIGGVPAIEGWNSANCGSCWKLTYNGKSIYVLGIDHSTSFNIALGAMNDLTNGNAVGLGRVEATAEQVSSSFCGL</sequence>
<evidence type="ECO:0000256" key="1">
    <source>
        <dbReference type="ARBA" id="ARBA00004613"/>
    </source>
</evidence>
<dbReference type="Proteomes" id="UP000233524">
    <property type="component" value="Unassembled WGS sequence"/>
</dbReference>
<dbReference type="AlphaFoldDB" id="A0A2N3N5L9"/>
<dbReference type="CDD" id="cd22778">
    <property type="entry name" value="DPBB_CEPL-like"/>
    <property type="match status" value="1"/>
</dbReference>
<name>A0A2N3N5L9_9PEZI</name>
<dbReference type="GO" id="GO:0005576">
    <property type="term" value="C:extracellular region"/>
    <property type="evidence" value="ECO:0007669"/>
    <property type="project" value="UniProtKB-SubCell"/>
</dbReference>
<evidence type="ECO:0000313" key="6">
    <source>
        <dbReference type="Proteomes" id="UP000233524"/>
    </source>
</evidence>
<dbReference type="VEuPathDB" id="FungiDB:jhhlp_006333"/>
<dbReference type="InParanoid" id="A0A2N3N5L9"/>
<proteinExistence type="inferred from homology"/>
<comment type="caution">
    <text evidence="5">The sequence shown here is derived from an EMBL/GenBank/DDBJ whole genome shotgun (WGS) entry which is preliminary data.</text>
</comment>
<dbReference type="InterPro" id="IPR036908">
    <property type="entry name" value="RlpA-like_sf"/>
</dbReference>
<accession>A0A2N3N5L9</accession>
<dbReference type="SUPFAM" id="SSF50685">
    <property type="entry name" value="Barwin-like endoglucanases"/>
    <property type="match status" value="1"/>
</dbReference>
<reference evidence="5 6" key="1">
    <citation type="journal article" date="2017" name="G3 (Bethesda)">
        <title>First Draft Genome Sequence of the Pathogenic Fungus Lomentospora prolificans (Formerly Scedosporium prolificans).</title>
        <authorList>
            <person name="Luo R."/>
            <person name="Zimin A."/>
            <person name="Workman R."/>
            <person name="Fan Y."/>
            <person name="Pertea G."/>
            <person name="Grossman N."/>
            <person name="Wear M.P."/>
            <person name="Jia B."/>
            <person name="Miller H."/>
            <person name="Casadevall A."/>
            <person name="Timp W."/>
            <person name="Zhang S.X."/>
            <person name="Salzberg S.L."/>
        </authorList>
    </citation>
    <scope>NUCLEOTIDE SEQUENCE [LARGE SCALE GENOMIC DNA]</scope>
    <source>
        <strain evidence="5 6">JHH-5317</strain>
    </source>
</reference>
<feature type="signal peptide" evidence="4">
    <location>
        <begin position="1"/>
        <end position="18"/>
    </location>
</feature>
<gene>
    <name evidence="5" type="ORF">jhhlp_006333</name>
</gene>
<evidence type="ECO:0000256" key="3">
    <source>
        <dbReference type="ARBA" id="ARBA00022525"/>
    </source>
</evidence>
<comment type="subcellular location">
    <subcellularLocation>
        <location evidence="1">Secreted</location>
    </subcellularLocation>
</comment>
<dbReference type="Gene3D" id="2.40.40.10">
    <property type="entry name" value="RlpA-like domain"/>
    <property type="match status" value="1"/>
</dbReference>
<dbReference type="InterPro" id="IPR010829">
    <property type="entry name" value="Cerato-platanin"/>
</dbReference>
<dbReference type="OrthoDB" id="4898945at2759"/>
<evidence type="ECO:0000256" key="2">
    <source>
        <dbReference type="ARBA" id="ARBA00010421"/>
    </source>
</evidence>
<feature type="chain" id="PRO_5014762216" description="Cerato-platanin" evidence="4">
    <location>
        <begin position="19"/>
        <end position="135"/>
    </location>
</feature>
<keyword evidence="3" id="KW-0964">Secreted</keyword>
<keyword evidence="6" id="KW-1185">Reference proteome</keyword>
<organism evidence="5 6">
    <name type="scientific">Lomentospora prolificans</name>
    <dbReference type="NCBI Taxonomy" id="41688"/>
    <lineage>
        <taxon>Eukaryota</taxon>
        <taxon>Fungi</taxon>
        <taxon>Dikarya</taxon>
        <taxon>Ascomycota</taxon>
        <taxon>Pezizomycotina</taxon>
        <taxon>Sordariomycetes</taxon>
        <taxon>Hypocreomycetidae</taxon>
        <taxon>Microascales</taxon>
        <taxon>Microascaceae</taxon>
        <taxon>Lomentospora</taxon>
    </lineage>
</organism>
<dbReference type="Pfam" id="PF07249">
    <property type="entry name" value="Cerato-platanin"/>
    <property type="match status" value="1"/>
</dbReference>
<comment type="similarity">
    <text evidence="2">Belongs to the cerato-platanin family.</text>
</comment>
<keyword evidence="4" id="KW-0732">Signal</keyword>
<protein>
    <recommendedName>
        <fullName evidence="7">Cerato-platanin</fullName>
    </recommendedName>
</protein>